<reference evidence="1" key="1">
    <citation type="submission" date="2020-05" db="EMBL/GenBank/DDBJ databases">
        <title>Phylogenomic resolution of chytrid fungi.</title>
        <authorList>
            <person name="Stajich J.E."/>
            <person name="Amses K."/>
            <person name="Simmons R."/>
            <person name="Seto K."/>
            <person name="Myers J."/>
            <person name="Bonds A."/>
            <person name="Quandt C.A."/>
            <person name="Barry K."/>
            <person name="Liu P."/>
            <person name="Grigoriev I."/>
            <person name="Longcore J.E."/>
            <person name="James T.Y."/>
        </authorList>
    </citation>
    <scope>NUCLEOTIDE SEQUENCE</scope>
    <source>
        <strain evidence="1">JEL0513</strain>
    </source>
</reference>
<comment type="caution">
    <text evidence="1">The sequence shown here is derived from an EMBL/GenBank/DDBJ whole genome shotgun (WGS) entry which is preliminary data.</text>
</comment>
<protein>
    <submittedName>
        <fullName evidence="1">Uncharacterized protein</fullName>
    </submittedName>
</protein>
<accession>A0AAD5SYJ6</accession>
<name>A0AAD5SYJ6_9FUNG</name>
<keyword evidence="2" id="KW-1185">Reference proteome</keyword>
<dbReference type="AlphaFoldDB" id="A0AAD5SYJ6"/>
<gene>
    <name evidence="1" type="ORF">HK100_001449</name>
</gene>
<proteinExistence type="predicted"/>
<evidence type="ECO:0000313" key="1">
    <source>
        <dbReference type="EMBL" id="KAJ3115138.1"/>
    </source>
</evidence>
<evidence type="ECO:0000313" key="2">
    <source>
        <dbReference type="Proteomes" id="UP001211907"/>
    </source>
</evidence>
<dbReference type="EMBL" id="JADGJH010001312">
    <property type="protein sequence ID" value="KAJ3115138.1"/>
    <property type="molecule type" value="Genomic_DNA"/>
</dbReference>
<organism evidence="1 2">
    <name type="scientific">Physocladia obscura</name>
    <dbReference type="NCBI Taxonomy" id="109957"/>
    <lineage>
        <taxon>Eukaryota</taxon>
        <taxon>Fungi</taxon>
        <taxon>Fungi incertae sedis</taxon>
        <taxon>Chytridiomycota</taxon>
        <taxon>Chytridiomycota incertae sedis</taxon>
        <taxon>Chytridiomycetes</taxon>
        <taxon>Chytridiales</taxon>
        <taxon>Chytriomycetaceae</taxon>
        <taxon>Physocladia</taxon>
    </lineage>
</organism>
<dbReference type="Proteomes" id="UP001211907">
    <property type="component" value="Unassembled WGS sequence"/>
</dbReference>
<feature type="non-terminal residue" evidence="1">
    <location>
        <position position="1"/>
    </location>
</feature>
<sequence length="98" mass="10404">NNKMKLATILVASAIAAHTDPIKIWRDANKKTGFTNSVMNAIKRHNLNISLTSTQNERRSVDLINSNDEPDTTATLGTPLTAAYESGSASGEVCSASA</sequence>